<dbReference type="VEuPathDB" id="FungiDB:ASPGLDRAFT_42197"/>
<protein>
    <submittedName>
        <fullName evidence="1">Uncharacterized protein</fullName>
    </submittedName>
</protein>
<evidence type="ECO:0000313" key="1">
    <source>
        <dbReference type="EMBL" id="OJJ88614.1"/>
    </source>
</evidence>
<dbReference type="RefSeq" id="XP_022405290.1">
    <property type="nucleotide sequence ID" value="XM_022545560.1"/>
</dbReference>
<proteinExistence type="predicted"/>
<sequence>MTRVCSAIAIPPGGQGEDFSLLLRLETDYAAEGDRRIVGKAQSRSVRCGAQISYHAPGLFDEGNSGMNLVASYR</sequence>
<keyword evidence="2" id="KW-1185">Reference proteome</keyword>
<dbReference type="Proteomes" id="UP000184300">
    <property type="component" value="Unassembled WGS sequence"/>
</dbReference>
<reference evidence="2" key="1">
    <citation type="journal article" date="2017" name="Genome Biol.">
        <title>Comparative genomics reveals high biological diversity and specific adaptations in the industrially and medically important fungal genus Aspergillus.</title>
        <authorList>
            <person name="de Vries R.P."/>
            <person name="Riley R."/>
            <person name="Wiebenga A."/>
            <person name="Aguilar-Osorio G."/>
            <person name="Amillis S."/>
            <person name="Uchima C.A."/>
            <person name="Anderluh G."/>
            <person name="Asadollahi M."/>
            <person name="Askin M."/>
            <person name="Barry K."/>
            <person name="Battaglia E."/>
            <person name="Bayram O."/>
            <person name="Benocci T."/>
            <person name="Braus-Stromeyer S.A."/>
            <person name="Caldana C."/>
            <person name="Canovas D."/>
            <person name="Cerqueira G.C."/>
            <person name="Chen F."/>
            <person name="Chen W."/>
            <person name="Choi C."/>
            <person name="Clum A."/>
            <person name="Dos Santos R.A."/>
            <person name="Damasio A.R."/>
            <person name="Diallinas G."/>
            <person name="Emri T."/>
            <person name="Fekete E."/>
            <person name="Flipphi M."/>
            <person name="Freyberg S."/>
            <person name="Gallo A."/>
            <person name="Gournas C."/>
            <person name="Habgood R."/>
            <person name="Hainaut M."/>
            <person name="Harispe M.L."/>
            <person name="Henrissat B."/>
            <person name="Hilden K.S."/>
            <person name="Hope R."/>
            <person name="Hossain A."/>
            <person name="Karabika E."/>
            <person name="Karaffa L."/>
            <person name="Karanyi Z."/>
            <person name="Krasevec N."/>
            <person name="Kuo A."/>
            <person name="Kusch H."/>
            <person name="LaButti K."/>
            <person name="Lagendijk E.L."/>
            <person name="Lapidus A."/>
            <person name="Levasseur A."/>
            <person name="Lindquist E."/>
            <person name="Lipzen A."/>
            <person name="Logrieco A.F."/>
            <person name="MacCabe A."/>
            <person name="Maekelae M.R."/>
            <person name="Malavazi I."/>
            <person name="Melin P."/>
            <person name="Meyer V."/>
            <person name="Mielnichuk N."/>
            <person name="Miskei M."/>
            <person name="Molnar A.P."/>
            <person name="Mule G."/>
            <person name="Ngan C.Y."/>
            <person name="Orejas M."/>
            <person name="Orosz E."/>
            <person name="Ouedraogo J.P."/>
            <person name="Overkamp K.M."/>
            <person name="Park H.-S."/>
            <person name="Perrone G."/>
            <person name="Piumi F."/>
            <person name="Punt P.J."/>
            <person name="Ram A.F."/>
            <person name="Ramon A."/>
            <person name="Rauscher S."/>
            <person name="Record E."/>
            <person name="Riano-Pachon D.M."/>
            <person name="Robert V."/>
            <person name="Roehrig J."/>
            <person name="Ruller R."/>
            <person name="Salamov A."/>
            <person name="Salih N.S."/>
            <person name="Samson R.A."/>
            <person name="Sandor E."/>
            <person name="Sanguinetti M."/>
            <person name="Schuetze T."/>
            <person name="Sepcic K."/>
            <person name="Shelest E."/>
            <person name="Sherlock G."/>
            <person name="Sophianopoulou V."/>
            <person name="Squina F.M."/>
            <person name="Sun H."/>
            <person name="Susca A."/>
            <person name="Todd R.B."/>
            <person name="Tsang A."/>
            <person name="Unkles S.E."/>
            <person name="van de Wiele N."/>
            <person name="van Rossen-Uffink D."/>
            <person name="Oliveira J.V."/>
            <person name="Vesth T.C."/>
            <person name="Visser J."/>
            <person name="Yu J.-H."/>
            <person name="Zhou M."/>
            <person name="Andersen M.R."/>
            <person name="Archer D.B."/>
            <person name="Baker S.E."/>
            <person name="Benoit I."/>
            <person name="Brakhage A.A."/>
            <person name="Braus G.H."/>
            <person name="Fischer R."/>
            <person name="Frisvad J.C."/>
            <person name="Goldman G.H."/>
            <person name="Houbraken J."/>
            <person name="Oakley B."/>
            <person name="Pocsi I."/>
            <person name="Scazzocchio C."/>
            <person name="Seiboth B."/>
            <person name="vanKuyk P.A."/>
            <person name="Wortman J."/>
            <person name="Dyer P.S."/>
            <person name="Grigoriev I.V."/>
        </authorList>
    </citation>
    <scope>NUCLEOTIDE SEQUENCE [LARGE SCALE GENOMIC DNA]</scope>
    <source>
        <strain evidence="2">CBS 516.65</strain>
    </source>
</reference>
<gene>
    <name evidence="1" type="ORF">ASPGLDRAFT_42197</name>
</gene>
<accession>A0A1L9VXG7</accession>
<dbReference type="EMBL" id="KV878889">
    <property type="protein sequence ID" value="OJJ88614.1"/>
    <property type="molecule type" value="Genomic_DNA"/>
</dbReference>
<organism evidence="1 2">
    <name type="scientific">Aspergillus glaucus CBS 516.65</name>
    <dbReference type="NCBI Taxonomy" id="1160497"/>
    <lineage>
        <taxon>Eukaryota</taxon>
        <taxon>Fungi</taxon>
        <taxon>Dikarya</taxon>
        <taxon>Ascomycota</taxon>
        <taxon>Pezizomycotina</taxon>
        <taxon>Eurotiomycetes</taxon>
        <taxon>Eurotiomycetidae</taxon>
        <taxon>Eurotiales</taxon>
        <taxon>Aspergillaceae</taxon>
        <taxon>Aspergillus</taxon>
        <taxon>Aspergillus subgen. Aspergillus</taxon>
    </lineage>
</organism>
<dbReference type="GeneID" id="34461821"/>
<evidence type="ECO:0000313" key="2">
    <source>
        <dbReference type="Proteomes" id="UP000184300"/>
    </source>
</evidence>
<name>A0A1L9VXG7_ASPGL</name>
<dbReference type="AlphaFoldDB" id="A0A1L9VXG7"/>